<feature type="compositionally biased region" description="Polar residues" evidence="1">
    <location>
        <begin position="331"/>
        <end position="348"/>
    </location>
</feature>
<feature type="non-terminal residue" evidence="2">
    <location>
        <position position="1"/>
    </location>
</feature>
<feature type="non-terminal residue" evidence="2">
    <location>
        <position position="391"/>
    </location>
</feature>
<feature type="compositionally biased region" description="Basic residues" evidence="1">
    <location>
        <begin position="270"/>
        <end position="281"/>
    </location>
</feature>
<evidence type="ECO:0000256" key="1">
    <source>
        <dbReference type="SAM" id="MobiDB-lite"/>
    </source>
</evidence>
<reference evidence="2" key="2">
    <citation type="journal article" date="2015" name="J. Proteomics">
        <title>Sexual differences in the sialomes of the zebra tick, Rhipicephalus pulchellus.</title>
        <authorList>
            <person name="Tan A.W."/>
            <person name="Francischetti I.M."/>
            <person name="Slovak M."/>
            <person name="Kini R.M."/>
            <person name="Ribeiro J.M."/>
        </authorList>
    </citation>
    <scope>NUCLEOTIDE SEQUENCE</scope>
    <source>
        <tissue evidence="2">Salivary gland</tissue>
    </source>
</reference>
<feature type="compositionally biased region" description="Basic and acidic residues" evidence="1">
    <location>
        <begin position="257"/>
        <end position="269"/>
    </location>
</feature>
<dbReference type="AlphaFoldDB" id="L7MDI8"/>
<dbReference type="EMBL" id="GACK01003775">
    <property type="protein sequence ID" value="JAA61259.1"/>
    <property type="molecule type" value="mRNA"/>
</dbReference>
<evidence type="ECO:0000313" key="2">
    <source>
        <dbReference type="EMBL" id="JAA61259.1"/>
    </source>
</evidence>
<protein>
    <submittedName>
        <fullName evidence="2">Putative tick transposon</fullName>
    </submittedName>
</protein>
<feature type="compositionally biased region" description="Pro residues" evidence="1">
    <location>
        <begin position="298"/>
        <end position="307"/>
    </location>
</feature>
<reference evidence="2" key="1">
    <citation type="submission" date="2012-11" db="EMBL/GenBank/DDBJ databases">
        <authorList>
            <person name="Lucero-Rivera Y.E."/>
            <person name="Tovar-Ramirez D."/>
        </authorList>
    </citation>
    <scope>NUCLEOTIDE SEQUENCE</scope>
    <source>
        <tissue evidence="2">Salivary gland</tissue>
    </source>
</reference>
<name>L7MDI8_RHIPC</name>
<accession>L7MDI8</accession>
<feature type="compositionally biased region" description="Polar residues" evidence="1">
    <location>
        <begin position="310"/>
        <end position="322"/>
    </location>
</feature>
<proteinExistence type="evidence at transcript level"/>
<feature type="region of interest" description="Disordered" evidence="1">
    <location>
        <begin position="255"/>
        <end position="357"/>
    </location>
</feature>
<organism evidence="2">
    <name type="scientific">Rhipicephalus pulchellus</name>
    <name type="common">Yellow backed tick</name>
    <name type="synonym">Dermacentor pulchellus</name>
    <dbReference type="NCBI Taxonomy" id="72859"/>
    <lineage>
        <taxon>Eukaryota</taxon>
        <taxon>Metazoa</taxon>
        <taxon>Ecdysozoa</taxon>
        <taxon>Arthropoda</taxon>
        <taxon>Chelicerata</taxon>
        <taxon>Arachnida</taxon>
        <taxon>Acari</taxon>
        <taxon>Parasitiformes</taxon>
        <taxon>Ixodida</taxon>
        <taxon>Ixodoidea</taxon>
        <taxon>Ixodidae</taxon>
        <taxon>Rhipicephalinae</taxon>
        <taxon>Rhipicephalus</taxon>
        <taxon>Rhipicephalus</taxon>
    </lineage>
</organism>
<sequence>PSDDDFELVMSRKAKRRNVRTSSSSSTLNERAQRTPIRNTILFVPEVPDGNMKRLNRQSVSVRLEGLVPNEIMDIRVNTRKNVLAIDVLNATALNTLRTVNELDGMKVRSYIPVGSNVVTGVIYDVDTAIPSSDFDVLVKPANEASVIAKVVRLGNSRCLKIIFKGDSLPSHVKVGHFRHSVRPFVPKPLQCHNCMRLGHVRSVCENKTVCSRCAETHSAEDCKATVLKCSNCHGSHEASSKECPKIQREIAVLKQMARDHSSHREAAKTVRKRRHRRHSSSKNAADSASGAPLHRPSSPPPLPPRPKATSATNKPTDSTVAVESVWPTLPRSQPPASSKLTSTTITSEPAADKLPEEDKEVITMFRALLDAMRKLCSNLRSPLAQSALQV</sequence>